<feature type="compositionally biased region" description="Low complexity" evidence="1">
    <location>
        <begin position="58"/>
        <end position="70"/>
    </location>
</feature>
<evidence type="ECO:0000313" key="3">
    <source>
        <dbReference type="Proteomes" id="UP000053617"/>
    </source>
</evidence>
<dbReference type="VEuPathDB" id="FungiDB:Z518_09168"/>
<feature type="region of interest" description="Disordered" evidence="1">
    <location>
        <begin position="1065"/>
        <end position="1134"/>
    </location>
</feature>
<dbReference type="STRING" id="1442369.A0A0D2FHH9"/>
<feature type="compositionally biased region" description="Polar residues" evidence="1">
    <location>
        <begin position="918"/>
        <end position="934"/>
    </location>
</feature>
<feature type="region of interest" description="Disordered" evidence="1">
    <location>
        <begin position="918"/>
        <end position="947"/>
    </location>
</feature>
<feature type="compositionally biased region" description="Basic and acidic residues" evidence="1">
    <location>
        <begin position="539"/>
        <end position="556"/>
    </location>
</feature>
<reference evidence="2 3" key="1">
    <citation type="submission" date="2015-01" db="EMBL/GenBank/DDBJ databases">
        <title>The Genome Sequence of Rhinocladiella mackenzie CBS 650.93.</title>
        <authorList>
            <consortium name="The Broad Institute Genomics Platform"/>
            <person name="Cuomo C."/>
            <person name="de Hoog S."/>
            <person name="Gorbushina A."/>
            <person name="Stielow B."/>
            <person name="Teixiera M."/>
            <person name="Abouelleil A."/>
            <person name="Chapman S.B."/>
            <person name="Priest M."/>
            <person name="Young S.K."/>
            <person name="Wortman J."/>
            <person name="Nusbaum C."/>
            <person name="Birren B."/>
        </authorList>
    </citation>
    <scope>NUCLEOTIDE SEQUENCE [LARGE SCALE GENOMIC DNA]</scope>
    <source>
        <strain evidence="2 3">CBS 650.93</strain>
    </source>
</reference>
<evidence type="ECO:0000313" key="2">
    <source>
        <dbReference type="EMBL" id="KIX01442.1"/>
    </source>
</evidence>
<feature type="compositionally biased region" description="Polar residues" evidence="1">
    <location>
        <begin position="511"/>
        <end position="523"/>
    </location>
</feature>
<keyword evidence="3" id="KW-1185">Reference proteome</keyword>
<feature type="compositionally biased region" description="Basic residues" evidence="1">
    <location>
        <begin position="185"/>
        <end position="195"/>
    </location>
</feature>
<evidence type="ECO:0000256" key="1">
    <source>
        <dbReference type="SAM" id="MobiDB-lite"/>
    </source>
</evidence>
<dbReference type="HOGENOM" id="CLU_263424_0_0_1"/>
<sequence length="1335" mass="146917">MPRSTAVSSYDNEVSSPDPLATSSSGENTTGHVAVTNRSQSPKKQTAPVNKSPKRASKSISHDSAAISSSPFRAVSEQNLSPWKIRVTVEAEPDDSETGDASQTTMTRTMKIPLRPDSPRENNAKTSTRGRKSQSAVTKNKRSATPVRGGTNRSRRRRPSVTDLDIRPLGDDEEEDDWLKSQVSPRKRRASRSRKSTPVPETGSQVSSSSGRSTRKKSTVSEFEIRQDTDAEGDVGILRRHDAISEAESPGLRKIDMNRVSVRPRTLPTKLRADEELEHMDSNDHNNSEIASTYKPAEVRRVSVNSAMSYPTPSPTSSYHRDSDDIGKVPDAEPVRVDENEGVDSVSESEGFTMIDLDTLPSARRYLSTSETEAGNHYPNSAEEASSTSQGSSAALQGKAEISPEALQPSTDKHTVACPALNLDESEISSTVPSSPPLVEREKGLLQVPSSSSAGLARKVTPQPYSSPKLPSPPKQIVRKTPRHQHRGSASAIFAGIALQEVVSPEHVSDKPSSTEGSASAPSQDLDDDDVVFKGFDSGTKRELRAGLRFGEELAKRQSPSPPMEAAPPSTSSQTQSRSDLTTGYPTSTQVWRGETTVQRTPLQSSANSRSKVVELGRPIIETPQIPSPKKRDETILDTQARREREWQLEREAVSRQIQNASESQVIVIDSDDGDDVPANGSEDMAAAETQTAVPDEQVEGEEEEDVWLAEAKNSSSSDPSLLHASQPTGNDLFTRTEQLEQRERAKEVVSKPRGCLIPSPWKRGDDISPPQEQNTLLSTYTDDMSGLIYWKEPESQIKFGAGEIKRQQWRHRSGSGRFDIDLMAGTPRKEAVEDEPVSLEGSSFAEEDNERPRHSYNSTATDGVRETLPTKQAEDGTLDETNDNLEGATSPEAPVKVSVNFNDSSISIGTSPAQIGHSQLQPPFADTTSISSPQRPPTPRSAMKGSRQIFEQTLGTQRTDTPIMIRKVVFSERSRGVDIHGLEGSFSIRTSSDDSMGGEAGMQLNRELLSHEQEQEDLHDVEVQRELEAEDEEPQAQAEVAMSTAEEMQTRPATACRDWKNWFWGSNRTTKPTSSTPEQSDTEQKTQKQKLFSKSTRPSNLVSLENKSQPLESAWEKAKATVPSSVSSHKPRGKSAFNRIKLPSYLLPPSCPSDPLRPSTSPLALDGNFTNTHFRTLNIIYRKSLRPKFHAPARDTIRDEILALRGVEMEIDESENGIDRGVFTWKVSDGECEVLERFMQEVELSHGWWKGKWVGIGVGGQGDDEGEDEEDRKGIHWGWSVEQLAMWLCRIVVGEAVREEERKSQSRSSKLLVADTTLKTFTENRKEGHGQVGG</sequence>
<protein>
    <submittedName>
        <fullName evidence="2">Uncharacterized protein</fullName>
    </submittedName>
</protein>
<feature type="region of interest" description="Disordered" evidence="1">
    <location>
        <begin position="1"/>
        <end position="731"/>
    </location>
</feature>
<gene>
    <name evidence="2" type="ORF">Z518_09168</name>
</gene>
<feature type="compositionally biased region" description="Polar residues" evidence="1">
    <location>
        <begin position="578"/>
        <end position="611"/>
    </location>
</feature>
<feature type="compositionally biased region" description="Polar residues" evidence="1">
    <location>
        <begin position="99"/>
        <end position="108"/>
    </location>
</feature>
<dbReference type="OrthoDB" id="3946221at2759"/>
<feature type="compositionally biased region" description="Basic residues" evidence="1">
    <location>
        <begin position="477"/>
        <end position="487"/>
    </location>
</feature>
<feature type="compositionally biased region" description="Polar residues" evidence="1">
    <location>
        <begin position="1065"/>
        <end position="1080"/>
    </location>
</feature>
<dbReference type="RefSeq" id="XP_013268578.1">
    <property type="nucleotide sequence ID" value="XM_013413124.1"/>
</dbReference>
<feature type="compositionally biased region" description="Low complexity" evidence="1">
    <location>
        <begin position="203"/>
        <end position="212"/>
    </location>
</feature>
<feature type="compositionally biased region" description="Acidic residues" evidence="1">
    <location>
        <begin position="697"/>
        <end position="708"/>
    </location>
</feature>
<feature type="compositionally biased region" description="Polar residues" evidence="1">
    <location>
        <begin position="656"/>
        <end position="665"/>
    </location>
</feature>
<feature type="compositionally biased region" description="Low complexity" evidence="1">
    <location>
        <begin position="309"/>
        <end position="318"/>
    </location>
</feature>
<feature type="compositionally biased region" description="Low complexity" evidence="1">
    <location>
        <begin position="709"/>
        <end position="726"/>
    </location>
</feature>
<feature type="compositionally biased region" description="Basic and acidic residues" evidence="1">
    <location>
        <begin position="319"/>
        <end position="339"/>
    </location>
</feature>
<dbReference type="EMBL" id="KN847481">
    <property type="protein sequence ID" value="KIX01442.1"/>
    <property type="molecule type" value="Genomic_DNA"/>
</dbReference>
<feature type="region of interest" description="Disordered" evidence="1">
    <location>
        <begin position="819"/>
        <end position="893"/>
    </location>
</feature>
<dbReference type="Proteomes" id="UP000053617">
    <property type="component" value="Unassembled WGS sequence"/>
</dbReference>
<feature type="compositionally biased region" description="Low complexity" evidence="1">
    <location>
        <begin position="567"/>
        <end position="577"/>
    </location>
</feature>
<feature type="compositionally biased region" description="Basic and acidic residues" evidence="1">
    <location>
        <begin position="271"/>
        <end position="287"/>
    </location>
</feature>
<feature type="compositionally biased region" description="Polar residues" evidence="1">
    <location>
        <begin position="1"/>
        <end position="49"/>
    </location>
</feature>
<feature type="region of interest" description="Disordered" evidence="1">
    <location>
        <begin position="1027"/>
        <end position="1053"/>
    </location>
</feature>
<proteinExistence type="predicted"/>
<accession>A0A0D2FHH9</accession>
<name>A0A0D2FHH9_9EURO</name>
<dbReference type="GeneID" id="25297239"/>
<feature type="region of interest" description="Disordered" evidence="1">
    <location>
        <begin position="744"/>
        <end position="775"/>
    </location>
</feature>
<feature type="compositionally biased region" description="Polar residues" evidence="1">
    <location>
        <begin position="383"/>
        <end position="395"/>
    </location>
</feature>
<organism evidence="2 3">
    <name type="scientific">Rhinocladiella mackenziei CBS 650.93</name>
    <dbReference type="NCBI Taxonomy" id="1442369"/>
    <lineage>
        <taxon>Eukaryota</taxon>
        <taxon>Fungi</taxon>
        <taxon>Dikarya</taxon>
        <taxon>Ascomycota</taxon>
        <taxon>Pezizomycotina</taxon>
        <taxon>Eurotiomycetes</taxon>
        <taxon>Chaetothyriomycetidae</taxon>
        <taxon>Chaetothyriales</taxon>
        <taxon>Herpotrichiellaceae</taxon>
        <taxon>Rhinocladiella</taxon>
    </lineage>
</organism>
<feature type="compositionally biased region" description="Basic and acidic residues" evidence="1">
    <location>
        <begin position="630"/>
        <end position="654"/>
    </location>
</feature>
<feature type="compositionally biased region" description="Polar residues" evidence="1">
    <location>
        <begin position="1090"/>
        <end position="1112"/>
    </location>
</feature>